<gene>
    <name evidence="4" type="ORF">DWB77_00429</name>
</gene>
<keyword evidence="2" id="KW-0804">Transcription</keyword>
<proteinExistence type="predicted"/>
<dbReference type="Proteomes" id="UP000271554">
    <property type="component" value="Chromosome"/>
</dbReference>
<dbReference type="KEGG" id="shun:DWB77_00429"/>
<name>A0A387HC68_9ACTN</name>
<protein>
    <recommendedName>
        <fullName evidence="3">Tetracyclin repressor-like C-terminal domain-containing protein</fullName>
    </recommendedName>
</protein>
<organism evidence="4 5">
    <name type="scientific">Streptomyces hundungensis</name>
    <dbReference type="NCBI Taxonomy" id="1077946"/>
    <lineage>
        <taxon>Bacteria</taxon>
        <taxon>Bacillati</taxon>
        <taxon>Actinomycetota</taxon>
        <taxon>Actinomycetes</taxon>
        <taxon>Kitasatosporales</taxon>
        <taxon>Streptomycetaceae</taxon>
        <taxon>Streptomyces</taxon>
    </lineage>
</organism>
<sequence>MISTAEAAEFDGRSGPVRDAIAGLDSLWRRDLSIHIRHAVTVGELPPDTDPDQLVYELGAVRSIM</sequence>
<evidence type="ECO:0000259" key="3">
    <source>
        <dbReference type="Pfam" id="PF16925"/>
    </source>
</evidence>
<evidence type="ECO:0000256" key="1">
    <source>
        <dbReference type="ARBA" id="ARBA00023015"/>
    </source>
</evidence>
<evidence type="ECO:0000313" key="4">
    <source>
        <dbReference type="EMBL" id="AYG78322.1"/>
    </source>
</evidence>
<dbReference type="Gene3D" id="1.10.357.10">
    <property type="entry name" value="Tetracycline Repressor, domain 2"/>
    <property type="match status" value="1"/>
</dbReference>
<keyword evidence="1" id="KW-0805">Transcription regulation</keyword>
<dbReference type="SUPFAM" id="SSF48498">
    <property type="entry name" value="Tetracyclin repressor-like, C-terminal domain"/>
    <property type="match status" value="1"/>
</dbReference>
<dbReference type="InterPro" id="IPR036271">
    <property type="entry name" value="Tet_transcr_reg_TetR-rel_C_sf"/>
</dbReference>
<dbReference type="AlphaFoldDB" id="A0A387HC68"/>
<evidence type="ECO:0000256" key="2">
    <source>
        <dbReference type="ARBA" id="ARBA00023163"/>
    </source>
</evidence>
<evidence type="ECO:0000313" key="5">
    <source>
        <dbReference type="Proteomes" id="UP000271554"/>
    </source>
</evidence>
<keyword evidence="5" id="KW-1185">Reference proteome</keyword>
<dbReference type="InterPro" id="IPR011075">
    <property type="entry name" value="TetR_C"/>
</dbReference>
<reference evidence="4 5" key="1">
    <citation type="submission" date="2018-10" db="EMBL/GenBank/DDBJ databases">
        <title>Relationship between Morphology and Antimicrobial Activity in Streptomyces.</title>
        <authorList>
            <person name="Kang H.J."/>
            <person name="Kim S.B."/>
        </authorList>
    </citation>
    <scope>NUCLEOTIDE SEQUENCE [LARGE SCALE GENOMIC DNA]</scope>
    <source>
        <strain evidence="4 5">BH38</strain>
    </source>
</reference>
<feature type="domain" description="Tetracyclin repressor-like C-terminal" evidence="3">
    <location>
        <begin position="4"/>
        <end position="60"/>
    </location>
</feature>
<dbReference type="Pfam" id="PF16925">
    <property type="entry name" value="TetR_C_13"/>
    <property type="match status" value="1"/>
</dbReference>
<dbReference type="RefSeq" id="WP_246033359.1">
    <property type="nucleotide sequence ID" value="NZ_CP032698.1"/>
</dbReference>
<accession>A0A387HC68</accession>
<dbReference type="EMBL" id="CP032698">
    <property type="protein sequence ID" value="AYG78322.1"/>
    <property type="molecule type" value="Genomic_DNA"/>
</dbReference>